<organism evidence="1 2">
    <name type="scientific">Megasphaera paucivorans</name>
    <dbReference type="NCBI Taxonomy" id="349095"/>
    <lineage>
        <taxon>Bacteria</taxon>
        <taxon>Bacillati</taxon>
        <taxon>Bacillota</taxon>
        <taxon>Negativicutes</taxon>
        <taxon>Veillonellales</taxon>
        <taxon>Veillonellaceae</taxon>
        <taxon>Megasphaera</taxon>
    </lineage>
</organism>
<dbReference type="Pfam" id="PF09579">
    <property type="entry name" value="Spore_YtfJ"/>
    <property type="match status" value="1"/>
</dbReference>
<dbReference type="RefSeq" id="WP_091650766.1">
    <property type="nucleotide sequence ID" value="NZ_FNHQ01000017.1"/>
</dbReference>
<name>A0A1G9X8R3_9FIRM</name>
<dbReference type="AlphaFoldDB" id="A0A1G9X8R3"/>
<gene>
    <name evidence="1" type="ORF">SAMN05660299_01775</name>
</gene>
<dbReference type="EMBL" id="FNHQ01000017">
    <property type="protein sequence ID" value="SDM93118.1"/>
    <property type="molecule type" value="Genomic_DNA"/>
</dbReference>
<proteinExistence type="predicted"/>
<evidence type="ECO:0000313" key="2">
    <source>
        <dbReference type="Proteomes" id="UP000199309"/>
    </source>
</evidence>
<accession>A0A1G9X8R3</accession>
<sequence length="143" mass="15672">MDNSYIKNNLETIFENFQRMIKVETVVGEAVHIGDAILIPFVDVTLGFASGGYNGKCETGRNSAGSGGGAKLEPTAILVIKGDRVEMFSIKKGGYQASAFEKLITMAPEIIDKMKKDKYIYIKDEELDDIDTDTLASKKNTPL</sequence>
<dbReference type="PIRSF" id="PIRSF021377">
    <property type="entry name" value="YtfJ"/>
    <property type="match status" value="1"/>
</dbReference>
<keyword evidence="2" id="KW-1185">Reference proteome</keyword>
<dbReference type="PANTHER" id="PTHR39162:SF1">
    <property type="entry name" value="SPORULATION PROTEIN YTFJ"/>
    <property type="match status" value="1"/>
</dbReference>
<dbReference type="STRING" id="349095.SAMN05660299_01775"/>
<dbReference type="OrthoDB" id="1711150at2"/>
<dbReference type="PANTHER" id="PTHR39162">
    <property type="entry name" value="GLL3345 PROTEIN"/>
    <property type="match status" value="1"/>
</dbReference>
<reference evidence="1 2" key="1">
    <citation type="submission" date="2016-10" db="EMBL/GenBank/DDBJ databases">
        <authorList>
            <person name="de Groot N.N."/>
        </authorList>
    </citation>
    <scope>NUCLEOTIDE SEQUENCE [LARGE SCALE GENOMIC DNA]</scope>
    <source>
        <strain evidence="1 2">DSM 16981</strain>
    </source>
</reference>
<dbReference type="Proteomes" id="UP000199309">
    <property type="component" value="Unassembled WGS sequence"/>
</dbReference>
<protein>
    <submittedName>
        <fullName evidence="1">Uncharacterized spore protein YtfJ</fullName>
    </submittedName>
</protein>
<evidence type="ECO:0000313" key="1">
    <source>
        <dbReference type="EMBL" id="SDM93118.1"/>
    </source>
</evidence>
<dbReference type="InterPro" id="IPR014229">
    <property type="entry name" value="Spore_YtfJ"/>
</dbReference>